<dbReference type="SUPFAM" id="SSF103473">
    <property type="entry name" value="MFS general substrate transporter"/>
    <property type="match status" value="1"/>
</dbReference>
<dbReference type="InterPro" id="IPR050360">
    <property type="entry name" value="MFS_Sugar_Transporters"/>
</dbReference>
<accession>A0ABR3QBM4</accession>
<evidence type="ECO:0000256" key="7">
    <source>
        <dbReference type="ARBA" id="ARBA00026248"/>
    </source>
</evidence>
<evidence type="ECO:0000256" key="2">
    <source>
        <dbReference type="ARBA" id="ARBA00010992"/>
    </source>
</evidence>
<evidence type="ECO:0000259" key="11">
    <source>
        <dbReference type="PROSITE" id="PS50850"/>
    </source>
</evidence>
<dbReference type="Gene3D" id="1.20.1250.20">
    <property type="entry name" value="MFS general substrate transporter like domains"/>
    <property type="match status" value="1"/>
</dbReference>
<gene>
    <name evidence="12" type="ORF">Q8F55_003119</name>
</gene>
<comment type="catalytic activity">
    <reaction evidence="8">
        <text>myo-inositol(out) + H(+)(out) = myo-inositol(in) + H(+)(in)</text>
        <dbReference type="Rhea" id="RHEA:60364"/>
        <dbReference type="ChEBI" id="CHEBI:15378"/>
        <dbReference type="ChEBI" id="CHEBI:17268"/>
    </reaction>
</comment>
<comment type="similarity">
    <text evidence="2 9">Belongs to the major facilitator superfamily. Sugar transporter (TC 2.A.1.1) family.</text>
</comment>
<dbReference type="Proteomes" id="UP001565368">
    <property type="component" value="Unassembled WGS sequence"/>
</dbReference>
<evidence type="ECO:0000256" key="8">
    <source>
        <dbReference type="ARBA" id="ARBA00049119"/>
    </source>
</evidence>
<evidence type="ECO:0000256" key="3">
    <source>
        <dbReference type="ARBA" id="ARBA00022448"/>
    </source>
</evidence>
<dbReference type="PROSITE" id="PS50850">
    <property type="entry name" value="MFS"/>
    <property type="match status" value="1"/>
</dbReference>
<dbReference type="PROSITE" id="PS00217">
    <property type="entry name" value="SUGAR_TRANSPORT_2"/>
    <property type="match status" value="1"/>
</dbReference>
<feature type="transmembrane region" description="Helical" evidence="10">
    <location>
        <begin position="458"/>
        <end position="478"/>
    </location>
</feature>
<feature type="transmembrane region" description="Helical" evidence="10">
    <location>
        <begin position="237"/>
        <end position="256"/>
    </location>
</feature>
<evidence type="ECO:0000256" key="4">
    <source>
        <dbReference type="ARBA" id="ARBA00022692"/>
    </source>
</evidence>
<dbReference type="RefSeq" id="XP_069212063.1">
    <property type="nucleotide sequence ID" value="XM_069351677.1"/>
</dbReference>
<comment type="subcellular location">
    <subcellularLocation>
        <location evidence="1">Membrane</location>
        <topology evidence="1">Multi-pass membrane protein</topology>
    </subcellularLocation>
</comment>
<keyword evidence="13" id="KW-1185">Reference proteome</keyword>
<evidence type="ECO:0000313" key="13">
    <source>
        <dbReference type="Proteomes" id="UP001565368"/>
    </source>
</evidence>
<reference evidence="12 13" key="1">
    <citation type="submission" date="2023-08" db="EMBL/GenBank/DDBJ databases">
        <title>Annotated Genome Sequence of Vanrija albida AlHP1.</title>
        <authorList>
            <person name="Herzog R."/>
        </authorList>
    </citation>
    <scope>NUCLEOTIDE SEQUENCE [LARGE SCALE GENOMIC DNA]</scope>
    <source>
        <strain evidence="12 13">AlHP1</strain>
    </source>
</reference>
<evidence type="ECO:0000256" key="9">
    <source>
        <dbReference type="RuleBase" id="RU003346"/>
    </source>
</evidence>
<sequence>MATDNEKAAMAHEDAKPFTESVHVEQMPQLKHADDWAQLRADAMQAEEAEVNMGLFESLRTYPTAVFWSFAISLVIIMEGYDTALLGNILALPPYRQKFGFYSGEEHGWQLTAAWQTAVGQAPTIGNFFGIFIASYAQDRWGYRRTIQINLVLMAAFIFIVFFSPSIEVLFVGELLCGIPWGAFSSSAVSYATEVTPVSLRGYLTTYINLCWVIGQFISAGVLVGVSHRTDQWSYKIPWAIQWIWPVPLFLLVTFAPESPWFYVRKGMLPEAEASVKRLMSKTEKTDPAKTVAMMVRTNQLEIENEVGGSYADCFKGVDLRRTEIACIGWAAQVLSGSSFANMPTYYFEQAGLSTEHAFQMGLGTMAMAFVGTCSSWITLTYFGRRTIYLVGLSVLCVLLFLIGGTSFPAETQSGARWGQASLVMLWVLVYDMSVGPMAYCVVGEVSSTRLRGKTVGLARNVYNITGVVAGILCTYMINPTAWNWRGKAGFFWGGSCFLVLLWSYFRLPECKNRSYRELDILFERRVPARKFKETVIGEEEEH</sequence>
<feature type="transmembrane region" description="Helical" evidence="10">
    <location>
        <begin position="204"/>
        <end position="225"/>
    </location>
</feature>
<feature type="transmembrane region" description="Helical" evidence="10">
    <location>
        <begin position="151"/>
        <end position="184"/>
    </location>
</feature>
<proteinExistence type="inferred from homology"/>
<comment type="caution">
    <text evidence="12">The sequence shown here is derived from an EMBL/GenBank/DDBJ whole genome shotgun (WGS) entry which is preliminary data.</text>
</comment>
<keyword evidence="5 10" id="KW-1133">Transmembrane helix</keyword>
<evidence type="ECO:0000256" key="6">
    <source>
        <dbReference type="ARBA" id="ARBA00023136"/>
    </source>
</evidence>
<name>A0ABR3QBM4_9TREE</name>
<dbReference type="InterPro" id="IPR005829">
    <property type="entry name" value="Sugar_transporter_CS"/>
</dbReference>
<feature type="transmembrane region" description="Helical" evidence="10">
    <location>
        <begin position="358"/>
        <end position="380"/>
    </location>
</feature>
<feature type="transmembrane region" description="Helical" evidence="10">
    <location>
        <begin position="490"/>
        <end position="508"/>
    </location>
</feature>
<keyword evidence="6 10" id="KW-0472">Membrane</keyword>
<dbReference type="Pfam" id="PF00083">
    <property type="entry name" value="Sugar_tr"/>
    <property type="match status" value="1"/>
</dbReference>
<feature type="transmembrane region" description="Helical" evidence="10">
    <location>
        <begin position="387"/>
        <end position="404"/>
    </location>
</feature>
<evidence type="ECO:0000256" key="5">
    <source>
        <dbReference type="ARBA" id="ARBA00022989"/>
    </source>
</evidence>
<evidence type="ECO:0000256" key="10">
    <source>
        <dbReference type="SAM" id="Phobius"/>
    </source>
</evidence>
<dbReference type="GeneID" id="95984162"/>
<keyword evidence="7" id="KW-0462">Maltose metabolism</keyword>
<dbReference type="InterPro" id="IPR005828">
    <property type="entry name" value="MFS_sugar_transport-like"/>
</dbReference>
<dbReference type="NCBIfam" id="TIGR00879">
    <property type="entry name" value="SP"/>
    <property type="match status" value="1"/>
</dbReference>
<keyword evidence="4 10" id="KW-0812">Transmembrane</keyword>
<dbReference type="EMBL" id="JBBXJM010000002">
    <property type="protein sequence ID" value="KAL1412119.1"/>
    <property type="molecule type" value="Genomic_DNA"/>
</dbReference>
<feature type="domain" description="Major facilitator superfamily (MFS) profile" evidence="11">
    <location>
        <begin position="68"/>
        <end position="512"/>
    </location>
</feature>
<dbReference type="PANTHER" id="PTHR48022:SF5">
    <property type="entry name" value="ALPHA-GLUCOSIDES PERMEASE MPH2-RELATED"/>
    <property type="match status" value="1"/>
</dbReference>
<evidence type="ECO:0000313" key="12">
    <source>
        <dbReference type="EMBL" id="KAL1412119.1"/>
    </source>
</evidence>
<feature type="transmembrane region" description="Helical" evidence="10">
    <location>
        <begin position="424"/>
        <end position="446"/>
    </location>
</feature>
<evidence type="ECO:0000256" key="1">
    <source>
        <dbReference type="ARBA" id="ARBA00004141"/>
    </source>
</evidence>
<protein>
    <recommendedName>
        <fullName evidence="11">Major facilitator superfamily (MFS) profile domain-containing protein</fullName>
    </recommendedName>
</protein>
<dbReference type="InterPro" id="IPR020846">
    <property type="entry name" value="MFS_dom"/>
</dbReference>
<keyword evidence="3 9" id="KW-0813">Transport</keyword>
<dbReference type="InterPro" id="IPR036259">
    <property type="entry name" value="MFS_trans_sf"/>
</dbReference>
<dbReference type="PANTHER" id="PTHR48022">
    <property type="entry name" value="PLASTIDIC GLUCOSE TRANSPORTER 4"/>
    <property type="match status" value="1"/>
</dbReference>
<dbReference type="InterPro" id="IPR003663">
    <property type="entry name" value="Sugar/inositol_transpt"/>
</dbReference>
<feature type="transmembrane region" description="Helical" evidence="10">
    <location>
        <begin position="65"/>
        <end position="92"/>
    </location>
</feature>
<organism evidence="12 13">
    <name type="scientific">Vanrija albida</name>
    <dbReference type="NCBI Taxonomy" id="181172"/>
    <lineage>
        <taxon>Eukaryota</taxon>
        <taxon>Fungi</taxon>
        <taxon>Dikarya</taxon>
        <taxon>Basidiomycota</taxon>
        <taxon>Agaricomycotina</taxon>
        <taxon>Tremellomycetes</taxon>
        <taxon>Trichosporonales</taxon>
        <taxon>Trichosporonaceae</taxon>
        <taxon>Vanrija</taxon>
    </lineage>
</organism>